<keyword evidence="1" id="KW-0812">Transmembrane</keyword>
<dbReference type="EMBL" id="CP040556">
    <property type="protein sequence ID" value="QLB53046.1"/>
    <property type="molecule type" value="Genomic_DNA"/>
</dbReference>
<protein>
    <submittedName>
        <fullName evidence="2">Uncharacterized protein</fullName>
    </submittedName>
</protein>
<feature type="transmembrane region" description="Helical" evidence="1">
    <location>
        <begin position="6"/>
        <end position="24"/>
    </location>
</feature>
<evidence type="ECO:0000256" key="1">
    <source>
        <dbReference type="SAM" id="Phobius"/>
    </source>
</evidence>
<accession>A0A7H8V903</accession>
<proteinExistence type="predicted"/>
<organism evidence="2 3">
    <name type="scientific">Streptococcus sanguinis</name>
    <dbReference type="NCBI Taxonomy" id="1305"/>
    <lineage>
        <taxon>Bacteria</taxon>
        <taxon>Bacillati</taxon>
        <taxon>Bacillota</taxon>
        <taxon>Bacilli</taxon>
        <taxon>Lactobacillales</taxon>
        <taxon>Streptococcaceae</taxon>
        <taxon>Streptococcus</taxon>
    </lineage>
</organism>
<dbReference type="AlphaFoldDB" id="A0A7H8V903"/>
<dbReference type="Proteomes" id="UP000509410">
    <property type="component" value="Chromosome"/>
</dbReference>
<keyword evidence="1" id="KW-1133">Transmembrane helix</keyword>
<reference evidence="2 3" key="1">
    <citation type="submission" date="2019-05" db="EMBL/GenBank/DDBJ databases">
        <title>The organization of the Streptococcus sanguinis genomes.</title>
        <authorList>
            <person name="Wu C.H."/>
            <person name="Chen Y.Y.M."/>
            <person name="Wang H.Y."/>
        </authorList>
    </citation>
    <scope>NUCLEOTIDE SEQUENCE [LARGE SCALE GENOMIC DNA]</scope>
    <source>
        <strain evidence="2 3">CGMH010</strain>
    </source>
</reference>
<gene>
    <name evidence="2" type="ORF">FFV08_10875</name>
</gene>
<name>A0A7H8V903_STRSA</name>
<sequence length="307" mass="35085">MRYRYWIGMIVTISFIVLGVVYFYHQRSSEKESEPKIIKSVNELDINKIKVLGDEKKYILSGADTVLVGGRYLFGRSYKEIRLKDSKSTNTEFISFSYYDLDTQKGSTVNVLEKVRKENKKNEVIRIGLPTFGGPAYKDTIYIEVLEAGKPISEVEKLYYNLGKGDYYSPTDSDKIPSTKELDIISLSMTNLSDRISDIGYYYATDYRSITSASNGKPDSNINLFSMFPNIEKGIINGDEKLSMRYDQMGNAEVFDTLLHWFAPKGQETLSGVKIKADYSVDGQEHEIHSYDELKNYYNGKRGELSE</sequence>
<keyword evidence="1" id="KW-0472">Membrane</keyword>
<evidence type="ECO:0000313" key="2">
    <source>
        <dbReference type="EMBL" id="QLB53046.1"/>
    </source>
</evidence>
<evidence type="ECO:0000313" key="3">
    <source>
        <dbReference type="Proteomes" id="UP000509410"/>
    </source>
</evidence>